<dbReference type="OrthoDB" id="184415at2759"/>
<protein>
    <recommendedName>
        <fullName evidence="1">NAD-specific glutamate dehydrogenase second domain-containing protein</fullName>
    </recommendedName>
</protein>
<reference evidence="2" key="1">
    <citation type="submission" date="2021-02" db="EMBL/GenBank/DDBJ databases">
        <authorList>
            <person name="Palmer J.M."/>
        </authorList>
    </citation>
    <scope>NUCLEOTIDE SEQUENCE</scope>
    <source>
        <strain evidence="2">SCRP23</strain>
    </source>
</reference>
<comment type="caution">
    <text evidence="2">The sequence shown here is derived from an EMBL/GenBank/DDBJ whole genome shotgun (WGS) entry which is preliminary data.</text>
</comment>
<dbReference type="AlphaFoldDB" id="A0A8T1WJ21"/>
<organism evidence="2 3">
    <name type="scientific">Phytophthora boehmeriae</name>
    <dbReference type="NCBI Taxonomy" id="109152"/>
    <lineage>
        <taxon>Eukaryota</taxon>
        <taxon>Sar</taxon>
        <taxon>Stramenopiles</taxon>
        <taxon>Oomycota</taxon>
        <taxon>Peronosporomycetes</taxon>
        <taxon>Peronosporales</taxon>
        <taxon>Peronosporaceae</taxon>
        <taxon>Phytophthora</taxon>
    </lineage>
</organism>
<sequence>MRHSRSKDMGVARQLNFDAQKEEVKTLIHSPRSLTTPVGSRVVLRSIGRPRLLRLRPLACGHRAAHPESAGCQAHVPSQEHPMDVKLEQEGENGAFFSVLSNVVGSATDESSRRAAHYDSGITETDVLERRLEKEYLRGSKGVIVDGVMTGYQYLEKAEALKKCNYRMQCYRSSGVLDPITVSYHVRMCVEPGDIDSATGENETDINRVGDKVFLERAGDRLKRVYQQCIIKAMAQMTLAFHTKPVWPLLAKFSANVIVIYGFYLQMVENPKGTDTFEDRLAAVVNDASMHFTLPRTSVAPILTKGLLTPQEIAYTYAAWQFTFHFMHRLPESFVLVSKSLRVGTHRRLRVLSSCVQYEAEHVHGVADSGPQSELGGYSQGHLNLVSYTLLVKRRRWTPMVPCPDCASPLWPSKRSTLSTPCKSMVSEQALQIFMFHVFNKHVKKTKVIANDKVALTFRLDGALLSKTAFPDEPFAIIYVVGSEFRGFHVRLLVVEFAWCAPRMSRFT</sequence>
<dbReference type="InterPro" id="IPR056365">
    <property type="entry name" value="NAD-GDH_2nd"/>
</dbReference>
<gene>
    <name evidence="2" type="ORF">PHYBOEH_006481</name>
</gene>
<evidence type="ECO:0000259" key="1">
    <source>
        <dbReference type="Pfam" id="PF23152"/>
    </source>
</evidence>
<dbReference type="Proteomes" id="UP000693981">
    <property type="component" value="Unassembled WGS sequence"/>
</dbReference>
<accession>A0A8T1WJ21</accession>
<proteinExistence type="predicted"/>
<evidence type="ECO:0000313" key="2">
    <source>
        <dbReference type="EMBL" id="KAG7392040.1"/>
    </source>
</evidence>
<dbReference type="EMBL" id="JAGDFL010000345">
    <property type="protein sequence ID" value="KAG7392040.1"/>
    <property type="molecule type" value="Genomic_DNA"/>
</dbReference>
<feature type="domain" description="NAD-specific glutamate dehydrogenase second" evidence="1">
    <location>
        <begin position="153"/>
        <end position="236"/>
    </location>
</feature>
<evidence type="ECO:0000313" key="3">
    <source>
        <dbReference type="Proteomes" id="UP000693981"/>
    </source>
</evidence>
<keyword evidence="3" id="KW-1185">Reference proteome</keyword>
<name>A0A8T1WJ21_9STRA</name>
<dbReference type="Pfam" id="PF23152">
    <property type="entry name" value="GDH_2nd"/>
    <property type="match status" value="1"/>
</dbReference>